<dbReference type="OrthoDB" id="9777219at2"/>
<dbReference type="InterPro" id="IPR055396">
    <property type="entry name" value="DUF7088"/>
</dbReference>
<sequence length="581" mass="66307">MAKRKKGNRQSDKAQFLVQMGLFIGILFFVNILANARIGGKALYTYLDMTEEKRFTLTPATADMLEQLDDVVFIRVLLEGEFPAGFKRLQSAAQDVLDDFRGVSGFVEYEFENPNDGTVDEINERRKILREQGIVPTQLTVKGVEGTERKMIYPYAIVYYKNRNIAVNLLENEVPGMPQEVTLNNSVGLLEYKLANAISRLQTTRKPNVLFTEGHGELRPIETADLQKDLLNYYEIGRVNLDSVVAIGEDCSVLIVAKPTQPFSERDKFKIDQYVMNGGKVVWLLDKVRVDLDSLQGRSKYYPNEYDLNLDDLLFRYGIRIQPNLVLDMQSSSVPLVVGMQGNAPQFDNFRYPYHPVIAPQGQHPIVKNMGLINLKYPSTIDLDVTVKTEVEKIPLLQSSRNTRVQFIPVEMNFEFLRYDLEPDKFNQEPQTLGLLLEGQFPSLYQNRVTEAMLGGLRELGMEYKAESLPTKMVVISDGDLARNKVARDGQSYSPLGYNEFDKYLFANKDLLSNVLEYLVDENGVIQARGKEVKLRLLDSVRARDEKSWWQLFNIGLPLVFLGIFGLIYNGLRRRRFARAA</sequence>
<evidence type="ECO:0000313" key="5">
    <source>
        <dbReference type="Proteomes" id="UP000321580"/>
    </source>
</evidence>
<evidence type="ECO:0000259" key="3">
    <source>
        <dbReference type="Pfam" id="PF23357"/>
    </source>
</evidence>
<dbReference type="InterPro" id="IPR019863">
    <property type="entry name" value="Motility-assoc_ABC-rel_GldG"/>
</dbReference>
<accession>A0A5C6RKL6</accession>
<feature type="domain" description="ABC-type uncharacterised transport system" evidence="2">
    <location>
        <begin position="206"/>
        <end position="514"/>
    </location>
</feature>
<feature type="transmembrane region" description="Helical" evidence="1">
    <location>
        <begin position="549"/>
        <end position="569"/>
    </location>
</feature>
<reference evidence="4 5" key="1">
    <citation type="submission" date="2019-08" db="EMBL/GenBank/DDBJ databases">
        <title>Genome of Phaeodactylibacter luteus.</title>
        <authorList>
            <person name="Bowman J.P."/>
        </authorList>
    </citation>
    <scope>NUCLEOTIDE SEQUENCE [LARGE SCALE GENOMIC DNA]</scope>
    <source>
        <strain evidence="4 5">KCTC 42180</strain>
    </source>
</reference>
<feature type="transmembrane region" description="Helical" evidence="1">
    <location>
        <begin position="16"/>
        <end position="34"/>
    </location>
</feature>
<evidence type="ECO:0000259" key="2">
    <source>
        <dbReference type="Pfam" id="PF09822"/>
    </source>
</evidence>
<dbReference type="Pfam" id="PF23357">
    <property type="entry name" value="DUF7088"/>
    <property type="match status" value="1"/>
</dbReference>
<keyword evidence="1" id="KW-0472">Membrane</keyword>
<dbReference type="InterPro" id="IPR019196">
    <property type="entry name" value="ABC_transp_unknown"/>
</dbReference>
<feature type="domain" description="DUF7088" evidence="3">
    <location>
        <begin position="51"/>
        <end position="158"/>
    </location>
</feature>
<keyword evidence="1" id="KW-1133">Transmembrane helix</keyword>
<comment type="caution">
    <text evidence="4">The sequence shown here is derived from an EMBL/GenBank/DDBJ whole genome shotgun (WGS) entry which is preliminary data.</text>
</comment>
<dbReference type="AlphaFoldDB" id="A0A5C6RKL6"/>
<gene>
    <name evidence="4" type="primary">gldG</name>
    <name evidence="4" type="ORF">FRY97_12510</name>
</gene>
<dbReference type="Pfam" id="PF09822">
    <property type="entry name" value="ABC_transp_aux"/>
    <property type="match status" value="1"/>
</dbReference>
<proteinExistence type="predicted"/>
<protein>
    <submittedName>
        <fullName evidence="4">Gliding motility-associated ABC transporter substrate-binding protein GldG</fullName>
    </submittedName>
</protein>
<evidence type="ECO:0000256" key="1">
    <source>
        <dbReference type="SAM" id="Phobius"/>
    </source>
</evidence>
<dbReference type="NCBIfam" id="TIGR03521">
    <property type="entry name" value="GldG"/>
    <property type="match status" value="1"/>
</dbReference>
<keyword evidence="1" id="KW-0812">Transmembrane</keyword>
<keyword evidence="5" id="KW-1185">Reference proteome</keyword>
<dbReference type="EMBL" id="VOOR01000024">
    <property type="protein sequence ID" value="TXB62777.1"/>
    <property type="molecule type" value="Genomic_DNA"/>
</dbReference>
<evidence type="ECO:0000313" key="4">
    <source>
        <dbReference type="EMBL" id="TXB62777.1"/>
    </source>
</evidence>
<dbReference type="RefSeq" id="WP_147167879.1">
    <property type="nucleotide sequence ID" value="NZ_VOOR01000024.1"/>
</dbReference>
<organism evidence="4 5">
    <name type="scientific">Phaeodactylibacter luteus</name>
    <dbReference type="NCBI Taxonomy" id="1564516"/>
    <lineage>
        <taxon>Bacteria</taxon>
        <taxon>Pseudomonadati</taxon>
        <taxon>Bacteroidota</taxon>
        <taxon>Saprospiria</taxon>
        <taxon>Saprospirales</taxon>
        <taxon>Haliscomenobacteraceae</taxon>
        <taxon>Phaeodactylibacter</taxon>
    </lineage>
</organism>
<dbReference type="Proteomes" id="UP000321580">
    <property type="component" value="Unassembled WGS sequence"/>
</dbReference>
<name>A0A5C6RKL6_9BACT</name>